<reference evidence="1 2" key="1">
    <citation type="journal article" date="2015" name="Genome Biol. Evol.">
        <title>Phylogenomic analyses indicate that early fungi evolved digesting cell walls of algal ancestors of land plants.</title>
        <authorList>
            <person name="Chang Y."/>
            <person name="Wang S."/>
            <person name="Sekimoto S."/>
            <person name="Aerts A.L."/>
            <person name="Choi C."/>
            <person name="Clum A."/>
            <person name="LaButti K.M."/>
            <person name="Lindquist E.A."/>
            <person name="Yee Ngan C."/>
            <person name="Ohm R.A."/>
            <person name="Salamov A.A."/>
            <person name="Grigoriev I.V."/>
            <person name="Spatafora J.W."/>
            <person name="Berbee M.L."/>
        </authorList>
    </citation>
    <scope>NUCLEOTIDE SEQUENCE [LARGE SCALE GENOMIC DNA]</scope>
    <source>
        <strain evidence="1 2">JEL478</strain>
    </source>
</reference>
<accession>A0A138ZWM6</accession>
<dbReference type="EMBL" id="KQ965928">
    <property type="protein sequence ID" value="KXS08898.1"/>
    <property type="molecule type" value="Genomic_DNA"/>
</dbReference>
<evidence type="ECO:0000313" key="2">
    <source>
        <dbReference type="Proteomes" id="UP000070544"/>
    </source>
</evidence>
<dbReference type="Proteomes" id="UP000070544">
    <property type="component" value="Unassembled WGS sequence"/>
</dbReference>
<keyword evidence="2" id="KW-1185">Reference proteome</keyword>
<gene>
    <name evidence="1" type="ORF">M427DRAFT_50224</name>
</gene>
<sequence length="302" mass="34300">MTAIVYKVEDLLGESIQTSLPKLTDRFKQIESCIPELESTVVELTEQNKNKPQKDTKNLLGTTLTKTTSEYKTAILRYVNGSVVELEKILKRIKDFEDFSTYVSAVIHILNENVNDTSSSDNAELTDMCPWLENENLTLFEESSFLKPIININESGLRNKYYTIVDSLISDEQSDLEKALLQLVGKQKKTSGKQKSVPANFSRKVNSPNISEYTRCKRCDNNTIVQDDTSILCGSCGFVMNTYTVVQLTYDEMTQLVVKRKKGQTTYELINHFSEKLAKCQTKGKVDIDPSLIDEKLLEFLQ</sequence>
<organism evidence="1 2">
    <name type="scientific">Gonapodya prolifera (strain JEL478)</name>
    <name type="common">Monoblepharis prolifera</name>
    <dbReference type="NCBI Taxonomy" id="1344416"/>
    <lineage>
        <taxon>Eukaryota</taxon>
        <taxon>Fungi</taxon>
        <taxon>Fungi incertae sedis</taxon>
        <taxon>Chytridiomycota</taxon>
        <taxon>Chytridiomycota incertae sedis</taxon>
        <taxon>Monoblepharidomycetes</taxon>
        <taxon>Monoblepharidales</taxon>
        <taxon>Gonapodyaceae</taxon>
        <taxon>Gonapodya</taxon>
    </lineage>
</organism>
<evidence type="ECO:0008006" key="3">
    <source>
        <dbReference type="Google" id="ProtNLM"/>
    </source>
</evidence>
<proteinExistence type="predicted"/>
<protein>
    <recommendedName>
        <fullName evidence="3">TFIIB-type domain-containing protein</fullName>
    </recommendedName>
</protein>
<evidence type="ECO:0000313" key="1">
    <source>
        <dbReference type="EMBL" id="KXS08898.1"/>
    </source>
</evidence>
<dbReference type="AlphaFoldDB" id="A0A138ZWM6"/>
<name>A0A138ZWM6_GONPJ</name>